<dbReference type="PANTHER" id="PTHR30349:SF41">
    <property type="entry name" value="INTEGRASE_RECOMBINASE PROTEIN MJ0367-RELATED"/>
    <property type="match status" value="1"/>
</dbReference>
<dbReference type="InterPro" id="IPR013762">
    <property type="entry name" value="Integrase-like_cat_sf"/>
</dbReference>
<dbReference type="KEGG" id="pez:HWQ56_20525"/>
<evidence type="ECO:0000313" key="7">
    <source>
        <dbReference type="Proteomes" id="UP000509568"/>
    </source>
</evidence>
<organism evidence="6 7">
    <name type="scientific">Pseudomonas eucalypticola</name>
    <dbReference type="NCBI Taxonomy" id="2599595"/>
    <lineage>
        <taxon>Bacteria</taxon>
        <taxon>Pseudomonadati</taxon>
        <taxon>Pseudomonadota</taxon>
        <taxon>Gammaproteobacteria</taxon>
        <taxon>Pseudomonadales</taxon>
        <taxon>Pseudomonadaceae</taxon>
        <taxon>Pseudomonas</taxon>
    </lineage>
</organism>
<dbReference type="Gene3D" id="1.10.443.10">
    <property type="entry name" value="Intergrase catalytic core"/>
    <property type="match status" value="1"/>
</dbReference>
<reference evidence="6 7" key="1">
    <citation type="submission" date="2020-06" db="EMBL/GenBank/DDBJ databases">
        <title>Pseudomonas eucalypticola sp. nov., an endophyte of Eucalyptus dunnii leaves with biocontrol ability of eucalyptus leaf blight.</title>
        <authorList>
            <person name="Liu Y."/>
            <person name="Song Z."/>
            <person name="Zeng H."/>
            <person name="Lu M."/>
            <person name="Wang X."/>
            <person name="Lian X."/>
            <person name="Zhang Q."/>
        </authorList>
    </citation>
    <scope>NUCLEOTIDE SEQUENCE [LARGE SCALE GENOMIC DNA]</scope>
    <source>
        <strain evidence="6 7">NP-1</strain>
    </source>
</reference>
<dbReference type="AlphaFoldDB" id="A0A7D5D8G5"/>
<accession>A0A7D5D8G5</accession>
<dbReference type="SUPFAM" id="SSF56349">
    <property type="entry name" value="DNA breaking-rejoining enzymes"/>
    <property type="match status" value="1"/>
</dbReference>
<dbReference type="GO" id="GO:0006310">
    <property type="term" value="P:DNA recombination"/>
    <property type="evidence" value="ECO:0007669"/>
    <property type="project" value="UniProtKB-KW"/>
</dbReference>
<dbReference type="InterPro" id="IPR011010">
    <property type="entry name" value="DNA_brk_join_enz"/>
</dbReference>
<keyword evidence="4" id="KW-0233">DNA recombination</keyword>
<name>A0A7D5D8G5_9PSED</name>
<keyword evidence="2" id="KW-0229">DNA integration</keyword>
<dbReference type="GO" id="GO:0015074">
    <property type="term" value="P:DNA integration"/>
    <property type="evidence" value="ECO:0007669"/>
    <property type="project" value="UniProtKB-KW"/>
</dbReference>
<gene>
    <name evidence="6" type="ORF">HWQ56_20525</name>
</gene>
<evidence type="ECO:0000256" key="1">
    <source>
        <dbReference type="ARBA" id="ARBA00008857"/>
    </source>
</evidence>
<protein>
    <submittedName>
        <fullName evidence="6">Site-specific integrase</fullName>
    </submittedName>
</protein>
<feature type="domain" description="Tyr recombinase" evidence="5">
    <location>
        <begin position="169"/>
        <end position="406"/>
    </location>
</feature>
<dbReference type="InterPro" id="IPR050090">
    <property type="entry name" value="Tyrosine_recombinase_XerCD"/>
</dbReference>
<dbReference type="Proteomes" id="UP000509568">
    <property type="component" value="Chromosome"/>
</dbReference>
<evidence type="ECO:0000256" key="2">
    <source>
        <dbReference type="ARBA" id="ARBA00022908"/>
    </source>
</evidence>
<evidence type="ECO:0000256" key="4">
    <source>
        <dbReference type="ARBA" id="ARBA00023172"/>
    </source>
</evidence>
<keyword evidence="7" id="KW-1185">Reference proteome</keyword>
<dbReference type="GO" id="GO:0003677">
    <property type="term" value="F:DNA binding"/>
    <property type="evidence" value="ECO:0007669"/>
    <property type="project" value="UniProtKB-KW"/>
</dbReference>
<dbReference type="CDD" id="cd00397">
    <property type="entry name" value="DNA_BRE_C"/>
    <property type="match status" value="1"/>
</dbReference>
<dbReference type="EMBL" id="CP056030">
    <property type="protein sequence ID" value="QKZ06039.1"/>
    <property type="molecule type" value="Genomic_DNA"/>
</dbReference>
<evidence type="ECO:0000259" key="5">
    <source>
        <dbReference type="PROSITE" id="PS51898"/>
    </source>
</evidence>
<proteinExistence type="inferred from homology"/>
<dbReference type="PROSITE" id="PS51898">
    <property type="entry name" value="TYR_RECOMBINASE"/>
    <property type="match status" value="1"/>
</dbReference>
<keyword evidence="3" id="KW-0238">DNA-binding</keyword>
<evidence type="ECO:0000313" key="6">
    <source>
        <dbReference type="EMBL" id="QKZ06039.1"/>
    </source>
</evidence>
<sequence>MLTIKRKLLDYHCPSLGRQVTHYALIAQLPKKKLLLSHPNLFLYDTTRSSEKTSSRYSSVISMFYKFLSTEEKFKDLDPSQYHAVVDNLDLKRWQLARQIARVAKQSLKPTSETIFEDAKIVLVFCHWLNLKGYRTNVKVEIKTHTANFKRNSLLAYVQAKARTSIKAKNIQALDKEARQRQRRTLITASEIKTYLQAFTDPVYPVLFKLALGTAMRPMDLCTVPYLGNGANAHIMPYSEMDQEPTLFNFTVYGSKGNKTRTIKIHRDDLRVLDEQYIQPYYDERRKKYKKRFGEDCPLDILFLNAQGLPVTPEKISSRGNAAKDKAVAKDKAFRASLNFYESRHWWPTMFLISYFKEDLLTSSADVLWAACGEALVQQMGHEDVSTTFAHYIDMGRVVMMANKGKMTELITQAHNSVHSFIDTVTTGNLILD</sequence>
<dbReference type="InterPro" id="IPR002104">
    <property type="entry name" value="Integrase_catalytic"/>
</dbReference>
<evidence type="ECO:0000256" key="3">
    <source>
        <dbReference type="ARBA" id="ARBA00023125"/>
    </source>
</evidence>
<dbReference type="PANTHER" id="PTHR30349">
    <property type="entry name" value="PHAGE INTEGRASE-RELATED"/>
    <property type="match status" value="1"/>
</dbReference>
<dbReference type="RefSeq" id="WP_176571643.1">
    <property type="nucleotide sequence ID" value="NZ_CP056030.1"/>
</dbReference>
<comment type="similarity">
    <text evidence="1">Belongs to the 'phage' integrase family.</text>
</comment>